<accession>A0A225DH33</accession>
<comment type="subcellular location">
    <subcellularLocation>
        <location evidence="1">Membrane</location>
        <topology evidence="1">Multi-pass membrane protein</topology>
    </subcellularLocation>
</comment>
<evidence type="ECO:0000313" key="10">
    <source>
        <dbReference type="Proteomes" id="UP000214646"/>
    </source>
</evidence>
<dbReference type="InterPro" id="IPR001807">
    <property type="entry name" value="ClC"/>
</dbReference>
<keyword evidence="2" id="KW-0813">Transport</keyword>
<keyword evidence="3 8" id="KW-0812">Transmembrane</keyword>
<feature type="transmembrane region" description="Helical" evidence="8">
    <location>
        <begin position="45"/>
        <end position="67"/>
    </location>
</feature>
<comment type="caution">
    <text evidence="9">The sequence shown here is derived from an EMBL/GenBank/DDBJ whole genome shotgun (WGS) entry which is preliminary data.</text>
</comment>
<dbReference type="Proteomes" id="UP000214646">
    <property type="component" value="Unassembled WGS sequence"/>
</dbReference>
<organism evidence="9 10">
    <name type="scientific">Fimbriiglobus ruber</name>
    <dbReference type="NCBI Taxonomy" id="1908690"/>
    <lineage>
        <taxon>Bacteria</taxon>
        <taxon>Pseudomonadati</taxon>
        <taxon>Planctomycetota</taxon>
        <taxon>Planctomycetia</taxon>
        <taxon>Gemmatales</taxon>
        <taxon>Gemmataceae</taxon>
        <taxon>Fimbriiglobus</taxon>
    </lineage>
</organism>
<keyword evidence="6 8" id="KW-0472">Membrane</keyword>
<proteinExistence type="predicted"/>
<name>A0A225DH33_9BACT</name>
<keyword evidence="4 8" id="KW-1133">Transmembrane helix</keyword>
<evidence type="ECO:0000256" key="8">
    <source>
        <dbReference type="SAM" id="Phobius"/>
    </source>
</evidence>
<sequence length="117" mass="11843">MALAVGFAAVLAGAGVALVRRMAPEASGSGIPHVEGVLHNRFSFRWFRVLWVKVIGGIMSIGGGLALGREGPTIQIGACIGRAGGLWFGSNPEEERTMIAVGAAAGLSAAFNAPSPG</sequence>
<keyword evidence="10" id="KW-1185">Reference proteome</keyword>
<evidence type="ECO:0000313" key="9">
    <source>
        <dbReference type="EMBL" id="OWK36686.1"/>
    </source>
</evidence>
<dbReference type="Gene3D" id="1.10.3080.10">
    <property type="entry name" value="Clc chloride channel"/>
    <property type="match status" value="1"/>
</dbReference>
<evidence type="ECO:0000256" key="6">
    <source>
        <dbReference type="ARBA" id="ARBA00023136"/>
    </source>
</evidence>
<dbReference type="PRINTS" id="PR00762">
    <property type="entry name" value="CLCHANNEL"/>
</dbReference>
<protein>
    <submittedName>
        <fullName evidence="9">H(+)/Cl(-) exchange transporter ClcA</fullName>
    </submittedName>
</protein>
<evidence type="ECO:0000256" key="3">
    <source>
        <dbReference type="ARBA" id="ARBA00022692"/>
    </source>
</evidence>
<gene>
    <name evidence="9" type="ORF">FRUB_09249</name>
</gene>
<dbReference type="AlphaFoldDB" id="A0A225DH33"/>
<dbReference type="GO" id="GO:0005886">
    <property type="term" value="C:plasma membrane"/>
    <property type="evidence" value="ECO:0007669"/>
    <property type="project" value="TreeGrafter"/>
</dbReference>
<dbReference type="EMBL" id="NIDE01000017">
    <property type="protein sequence ID" value="OWK36686.1"/>
    <property type="molecule type" value="Genomic_DNA"/>
</dbReference>
<dbReference type="GO" id="GO:0005247">
    <property type="term" value="F:voltage-gated chloride channel activity"/>
    <property type="evidence" value="ECO:0007669"/>
    <property type="project" value="TreeGrafter"/>
</dbReference>
<dbReference type="PANTHER" id="PTHR45711:SF6">
    <property type="entry name" value="CHLORIDE CHANNEL PROTEIN"/>
    <property type="match status" value="1"/>
</dbReference>
<keyword evidence="5" id="KW-0406">Ion transport</keyword>
<dbReference type="Pfam" id="PF00654">
    <property type="entry name" value="Voltage_CLC"/>
    <property type="match status" value="1"/>
</dbReference>
<reference evidence="10" key="1">
    <citation type="submission" date="2017-06" db="EMBL/GenBank/DDBJ databases">
        <title>Genome analysis of Fimbriiglobus ruber SP5, the first member of the order Planctomycetales with confirmed chitinolytic capability.</title>
        <authorList>
            <person name="Ravin N.V."/>
            <person name="Rakitin A.L."/>
            <person name="Ivanova A.A."/>
            <person name="Beletsky A.V."/>
            <person name="Kulichevskaya I.S."/>
            <person name="Mardanov A.V."/>
            <person name="Dedysh S.N."/>
        </authorList>
    </citation>
    <scope>NUCLEOTIDE SEQUENCE [LARGE SCALE GENOMIC DNA]</scope>
    <source>
        <strain evidence="10">SP5</strain>
    </source>
</reference>
<dbReference type="SUPFAM" id="SSF81340">
    <property type="entry name" value="Clc chloride channel"/>
    <property type="match status" value="1"/>
</dbReference>
<dbReference type="InterPro" id="IPR014743">
    <property type="entry name" value="Cl-channel_core"/>
</dbReference>
<evidence type="ECO:0000256" key="4">
    <source>
        <dbReference type="ARBA" id="ARBA00022989"/>
    </source>
</evidence>
<dbReference type="PANTHER" id="PTHR45711">
    <property type="entry name" value="CHLORIDE CHANNEL PROTEIN"/>
    <property type="match status" value="1"/>
</dbReference>
<evidence type="ECO:0000256" key="5">
    <source>
        <dbReference type="ARBA" id="ARBA00023065"/>
    </source>
</evidence>
<keyword evidence="7" id="KW-0868">Chloride</keyword>
<evidence type="ECO:0000256" key="7">
    <source>
        <dbReference type="ARBA" id="ARBA00023214"/>
    </source>
</evidence>
<evidence type="ECO:0000256" key="1">
    <source>
        <dbReference type="ARBA" id="ARBA00004141"/>
    </source>
</evidence>
<evidence type="ECO:0000256" key="2">
    <source>
        <dbReference type="ARBA" id="ARBA00022448"/>
    </source>
</evidence>